<organism evidence="2 3">
    <name type="scientific">Panicum miliaceum</name>
    <name type="common">Proso millet</name>
    <name type="synonym">Broomcorn millet</name>
    <dbReference type="NCBI Taxonomy" id="4540"/>
    <lineage>
        <taxon>Eukaryota</taxon>
        <taxon>Viridiplantae</taxon>
        <taxon>Streptophyta</taxon>
        <taxon>Embryophyta</taxon>
        <taxon>Tracheophyta</taxon>
        <taxon>Spermatophyta</taxon>
        <taxon>Magnoliopsida</taxon>
        <taxon>Liliopsida</taxon>
        <taxon>Poales</taxon>
        <taxon>Poaceae</taxon>
        <taxon>PACMAD clade</taxon>
        <taxon>Panicoideae</taxon>
        <taxon>Panicodae</taxon>
        <taxon>Paniceae</taxon>
        <taxon>Panicinae</taxon>
        <taxon>Panicum</taxon>
        <taxon>Panicum sect. Panicum</taxon>
    </lineage>
</organism>
<dbReference type="EMBL" id="PQIB02000007">
    <property type="protein sequence ID" value="RLN07968.1"/>
    <property type="molecule type" value="Genomic_DNA"/>
</dbReference>
<keyword evidence="3" id="KW-1185">Reference proteome</keyword>
<sequence length="212" mass="22779">MTHMPLVLTSLIRAHRAPSPSWPLLRAHCRPSHPPGPPPAPAPRLPDTLPHQRPPTPLERAHRPRPTPPLSCASRVSAPAPPPPPSSTGAAPAPSRTGPIPRRRCDAAAPPFHASGPAEGARAEGGGGAHERPLPGCPPGRRLPSWAVAARAAVGRLHYRSPVSSGQRRIQIPGGWRLSVVFSGGSRFRWYFTEVAIFQCYGTNFPIVNWFF</sequence>
<proteinExistence type="predicted"/>
<dbReference type="AlphaFoldDB" id="A0A3L6RQD5"/>
<evidence type="ECO:0000313" key="3">
    <source>
        <dbReference type="Proteomes" id="UP000275267"/>
    </source>
</evidence>
<gene>
    <name evidence="2" type="ORF">C2845_PM11G14720</name>
</gene>
<dbReference type="Proteomes" id="UP000275267">
    <property type="component" value="Unassembled WGS sequence"/>
</dbReference>
<comment type="caution">
    <text evidence="2">The sequence shown here is derived from an EMBL/GenBank/DDBJ whole genome shotgun (WGS) entry which is preliminary data.</text>
</comment>
<feature type="region of interest" description="Disordered" evidence="1">
    <location>
        <begin position="25"/>
        <end position="141"/>
    </location>
</feature>
<feature type="compositionally biased region" description="Pro residues" evidence="1">
    <location>
        <begin position="32"/>
        <end position="44"/>
    </location>
</feature>
<protein>
    <submittedName>
        <fullName evidence="2">Uncharacterized protein</fullName>
    </submittedName>
</protein>
<accession>A0A3L6RQD5</accession>
<name>A0A3L6RQD5_PANMI</name>
<reference evidence="3" key="1">
    <citation type="journal article" date="2019" name="Nat. Commun.">
        <title>The genome of broomcorn millet.</title>
        <authorList>
            <person name="Zou C."/>
            <person name="Miki D."/>
            <person name="Li D."/>
            <person name="Tang Q."/>
            <person name="Xiao L."/>
            <person name="Rajput S."/>
            <person name="Deng P."/>
            <person name="Jia W."/>
            <person name="Huang R."/>
            <person name="Zhang M."/>
            <person name="Sun Y."/>
            <person name="Hu J."/>
            <person name="Fu X."/>
            <person name="Schnable P.S."/>
            <person name="Li F."/>
            <person name="Zhang H."/>
            <person name="Feng B."/>
            <person name="Zhu X."/>
            <person name="Liu R."/>
            <person name="Schnable J.C."/>
            <person name="Zhu J.-K."/>
            <person name="Zhang H."/>
        </authorList>
    </citation>
    <scope>NUCLEOTIDE SEQUENCE [LARGE SCALE GENOMIC DNA]</scope>
</reference>
<evidence type="ECO:0000313" key="2">
    <source>
        <dbReference type="EMBL" id="RLN07968.1"/>
    </source>
</evidence>
<evidence type="ECO:0000256" key="1">
    <source>
        <dbReference type="SAM" id="MobiDB-lite"/>
    </source>
</evidence>